<dbReference type="PROSITE" id="PS50011">
    <property type="entry name" value="PROTEIN_KINASE_DOM"/>
    <property type="match status" value="1"/>
</dbReference>
<protein>
    <submittedName>
        <fullName evidence="2">Phosphotransferase family protein</fullName>
    </submittedName>
</protein>
<dbReference type="PANTHER" id="PTHR21310:SF15">
    <property type="entry name" value="AMINOGLYCOSIDE PHOSPHOTRANSFERASE DOMAIN-CONTAINING PROTEIN"/>
    <property type="match status" value="1"/>
</dbReference>
<dbReference type="InterPro" id="IPR011009">
    <property type="entry name" value="Kinase-like_dom_sf"/>
</dbReference>
<name>A0ABW1CME9_9ACTN</name>
<dbReference type="Proteomes" id="UP001596058">
    <property type="component" value="Unassembled WGS sequence"/>
</dbReference>
<feature type="domain" description="Protein kinase" evidence="1">
    <location>
        <begin position="22"/>
        <end position="314"/>
    </location>
</feature>
<dbReference type="EMBL" id="JBHSPA010000023">
    <property type="protein sequence ID" value="MFC5825921.1"/>
    <property type="molecule type" value="Genomic_DNA"/>
</dbReference>
<dbReference type="PANTHER" id="PTHR21310">
    <property type="entry name" value="AMINOGLYCOSIDE PHOSPHOTRANSFERASE-RELATED-RELATED"/>
    <property type="match status" value="1"/>
</dbReference>
<reference evidence="3" key="1">
    <citation type="journal article" date="2019" name="Int. J. Syst. Evol. Microbiol.">
        <title>The Global Catalogue of Microorganisms (GCM) 10K type strain sequencing project: providing services to taxonomists for standard genome sequencing and annotation.</title>
        <authorList>
            <consortium name="The Broad Institute Genomics Platform"/>
            <consortium name="The Broad Institute Genome Sequencing Center for Infectious Disease"/>
            <person name="Wu L."/>
            <person name="Ma J."/>
        </authorList>
    </citation>
    <scope>NUCLEOTIDE SEQUENCE [LARGE SCALE GENOMIC DNA]</scope>
    <source>
        <strain evidence="3">CCUG 53903</strain>
    </source>
</reference>
<accession>A0ABW1CME9</accession>
<evidence type="ECO:0000313" key="2">
    <source>
        <dbReference type="EMBL" id="MFC5825921.1"/>
    </source>
</evidence>
<dbReference type="RefSeq" id="WP_379515433.1">
    <property type="nucleotide sequence ID" value="NZ_JBHSPA010000023.1"/>
</dbReference>
<keyword evidence="3" id="KW-1185">Reference proteome</keyword>
<dbReference type="InterPro" id="IPR000719">
    <property type="entry name" value="Prot_kinase_dom"/>
</dbReference>
<organism evidence="2 3">
    <name type="scientific">Nonomuraea insulae</name>
    <dbReference type="NCBI Taxonomy" id="1616787"/>
    <lineage>
        <taxon>Bacteria</taxon>
        <taxon>Bacillati</taxon>
        <taxon>Actinomycetota</taxon>
        <taxon>Actinomycetes</taxon>
        <taxon>Streptosporangiales</taxon>
        <taxon>Streptosporangiaceae</taxon>
        <taxon>Nonomuraea</taxon>
    </lineage>
</organism>
<gene>
    <name evidence="2" type="ORF">ACFPZ3_18820</name>
</gene>
<proteinExistence type="predicted"/>
<dbReference type="Gene3D" id="3.90.1200.10">
    <property type="match status" value="1"/>
</dbReference>
<dbReference type="InterPro" id="IPR002575">
    <property type="entry name" value="Aminoglycoside_PTrfase"/>
</dbReference>
<dbReference type="Pfam" id="PF01636">
    <property type="entry name" value="APH"/>
    <property type="match status" value="1"/>
</dbReference>
<dbReference type="Gene3D" id="3.30.200.20">
    <property type="entry name" value="Phosphorylase Kinase, domain 1"/>
    <property type="match status" value="1"/>
</dbReference>
<dbReference type="SUPFAM" id="SSF56112">
    <property type="entry name" value="Protein kinase-like (PK-like)"/>
    <property type="match status" value="1"/>
</dbReference>
<sequence>MLAYETSDETLAAIADRHGITAEQVRPLPTGVANRVYLLGDDLVLRIPRTKRFLLDLVKEAAVIPVALHAGVRTPEVVAFDDTCSVVDVPYMVLTRTRGVDLADLELPTADTERVFRQVGRELAKLHRLSPATAPALASVPVENGAADPWALTDRLLEEGWIDAEIARWLTGWFDRISAHLPSNPPTVLVHGDIAPQNLLVSRTPAQLNGIVDWGDAEWADPAVDFAKVPLPRIPAMLDGYRQESGQGTSTSAPIWEARVLWYHLTWALGRLADPAPRPGERHWTAPPASRLLGLLRFFTSAPPAPWADLAGPG</sequence>
<evidence type="ECO:0000313" key="3">
    <source>
        <dbReference type="Proteomes" id="UP001596058"/>
    </source>
</evidence>
<dbReference type="InterPro" id="IPR051678">
    <property type="entry name" value="AGP_Transferase"/>
</dbReference>
<evidence type="ECO:0000259" key="1">
    <source>
        <dbReference type="PROSITE" id="PS50011"/>
    </source>
</evidence>
<comment type="caution">
    <text evidence="2">The sequence shown here is derived from an EMBL/GenBank/DDBJ whole genome shotgun (WGS) entry which is preliminary data.</text>
</comment>